<gene>
    <name evidence="3" type="ORF">FRC0190_00292</name>
</gene>
<sequence length="465" mass="47734">MSRKIVRRVLAGALFFVPLIAGTVYATTQDVDPAATWSAAQETQQGAPAVQEDPSLVGIRRAAGEAGSQASLLKNGTTQLVDGTTALNTGAAQLADGTKAAQNGAAQLADGMVKLQAATGQMGNGATEIANGIDQAVGQFQNVEIIRGQLLTAINLAMSDPKLADVKPDLENFKRQVETFKVDDNITSQMNKLRDGSRELANQLAVPGYGFHDGIYSATKGSKDLSAGLNDLSGGVDQALTGVRDLDNGAKKIDAMAKENQTRVGNIQRALPITKAGTPEAQEQGVTRTLAPLYAFLIAAGLMLAATAYLRDRIWGTIAFITLTLLGGGLVYLLGTEITAGVAAAAAGVSALAVAGAALLGTLLARIFGERTGRGLSALVTITQVAVVGFVWNTAANSALSSAAKALVNFMPLHYPTLALSSIGNAGDTTTTTLGVGVTAACAVCAAAGVMILRKKEEQTLPSAE</sequence>
<keyword evidence="1" id="KW-1133">Transmembrane helix</keyword>
<dbReference type="Proteomes" id="UP000423525">
    <property type="component" value="Chromosome"/>
</dbReference>
<feature type="transmembrane region" description="Helical" evidence="1">
    <location>
        <begin position="291"/>
        <end position="310"/>
    </location>
</feature>
<keyword evidence="2" id="KW-0732">Signal</keyword>
<feature type="transmembrane region" description="Helical" evidence="1">
    <location>
        <begin position="434"/>
        <end position="453"/>
    </location>
</feature>
<feature type="chain" id="PRO_5026220375" evidence="2">
    <location>
        <begin position="27"/>
        <end position="465"/>
    </location>
</feature>
<feature type="signal peptide" evidence="2">
    <location>
        <begin position="1"/>
        <end position="26"/>
    </location>
</feature>
<evidence type="ECO:0000313" key="3">
    <source>
        <dbReference type="EMBL" id="VZH84262.1"/>
    </source>
</evidence>
<evidence type="ECO:0000313" key="4">
    <source>
        <dbReference type="Proteomes" id="UP000423525"/>
    </source>
</evidence>
<dbReference type="AlphaFoldDB" id="A0A6I8MBQ3"/>
<accession>A0A6I8MBQ3</accession>
<feature type="transmembrane region" description="Helical" evidence="1">
    <location>
        <begin position="341"/>
        <end position="364"/>
    </location>
</feature>
<feature type="transmembrane region" description="Helical" evidence="1">
    <location>
        <begin position="376"/>
        <end position="395"/>
    </location>
</feature>
<dbReference type="KEGG" id="crf:FRC0190_00292"/>
<feature type="transmembrane region" description="Helical" evidence="1">
    <location>
        <begin position="317"/>
        <end position="335"/>
    </location>
</feature>
<dbReference type="NCBIfam" id="TIGR03057">
    <property type="entry name" value="xxxLxxG_by_4"/>
    <property type="match status" value="2"/>
</dbReference>
<dbReference type="RefSeq" id="WP_155871356.1">
    <property type="nucleotide sequence ID" value="NZ_LR738855.1"/>
</dbReference>
<protein>
    <submittedName>
        <fullName evidence="3">Membrane protein</fullName>
    </submittedName>
</protein>
<reference evidence="3 4" key="1">
    <citation type="submission" date="2019-11" db="EMBL/GenBank/DDBJ databases">
        <authorList>
            <person name="Brisse S."/>
        </authorList>
    </citation>
    <scope>NUCLEOTIDE SEQUENCE [LARGE SCALE GENOMIC DNA]</scope>
    <source>
        <strain evidence="3">FRC0190</strain>
    </source>
</reference>
<evidence type="ECO:0000256" key="1">
    <source>
        <dbReference type="SAM" id="Phobius"/>
    </source>
</evidence>
<organism evidence="3 4">
    <name type="scientific">Corynebacterium rouxii</name>
    <dbReference type="NCBI Taxonomy" id="2719119"/>
    <lineage>
        <taxon>Bacteria</taxon>
        <taxon>Bacillati</taxon>
        <taxon>Actinomycetota</taxon>
        <taxon>Actinomycetes</taxon>
        <taxon>Mycobacteriales</taxon>
        <taxon>Corynebacteriaceae</taxon>
        <taxon>Corynebacterium</taxon>
    </lineage>
</organism>
<dbReference type="EMBL" id="LR738855">
    <property type="protein sequence ID" value="VZH84262.1"/>
    <property type="molecule type" value="Genomic_DNA"/>
</dbReference>
<proteinExistence type="predicted"/>
<keyword evidence="1" id="KW-0472">Membrane</keyword>
<evidence type="ECO:0000256" key="2">
    <source>
        <dbReference type="SAM" id="SignalP"/>
    </source>
</evidence>
<name>A0A6I8MBQ3_9CORY</name>
<dbReference type="InterPro" id="IPR023908">
    <property type="entry name" value="xxxLxxG_rpt"/>
</dbReference>
<keyword evidence="1" id="KW-0812">Transmembrane</keyword>